<organism evidence="2 3">
    <name type="scientific">Campylobacter estrildidarum</name>
    <dbReference type="NCBI Taxonomy" id="2510189"/>
    <lineage>
        <taxon>Bacteria</taxon>
        <taxon>Pseudomonadati</taxon>
        <taxon>Campylobacterota</taxon>
        <taxon>Epsilonproteobacteria</taxon>
        <taxon>Campylobacterales</taxon>
        <taxon>Campylobacteraceae</taxon>
        <taxon>Campylobacter</taxon>
    </lineage>
</organism>
<dbReference type="RefSeq" id="WP_137621390.1">
    <property type="nucleotide sequence ID" value="NZ_NXLZ01000030.1"/>
</dbReference>
<dbReference type="GO" id="GO:0016887">
    <property type="term" value="F:ATP hydrolysis activity"/>
    <property type="evidence" value="ECO:0007669"/>
    <property type="project" value="InterPro"/>
</dbReference>
<evidence type="ECO:0000313" key="3">
    <source>
        <dbReference type="Proteomes" id="UP000308838"/>
    </source>
</evidence>
<name>A0A4U7BJA9_9BACT</name>
<dbReference type="SUPFAM" id="SSF52540">
    <property type="entry name" value="P-loop containing nucleoside triphosphate hydrolases"/>
    <property type="match status" value="1"/>
</dbReference>
<dbReference type="Gene3D" id="3.40.50.300">
    <property type="entry name" value="P-loop containing nucleotide triphosphate hydrolases"/>
    <property type="match status" value="1"/>
</dbReference>
<gene>
    <name evidence="2" type="ORF">CQA69_08780</name>
</gene>
<dbReference type="PANTHER" id="PTHR40396:SF1">
    <property type="entry name" value="ATPASE AAA-TYPE CORE DOMAIN-CONTAINING PROTEIN"/>
    <property type="match status" value="1"/>
</dbReference>
<keyword evidence="3" id="KW-1185">Reference proteome</keyword>
<accession>A0A4U7BJA9</accession>
<dbReference type="Proteomes" id="UP000308838">
    <property type="component" value="Unassembled WGS sequence"/>
</dbReference>
<comment type="caution">
    <text evidence="2">The sequence shown here is derived from an EMBL/GenBank/DDBJ whole genome shotgun (WGS) entry which is preliminary data.</text>
</comment>
<keyword evidence="2" id="KW-0067">ATP-binding</keyword>
<dbReference type="GO" id="GO:0005524">
    <property type="term" value="F:ATP binding"/>
    <property type="evidence" value="ECO:0007669"/>
    <property type="project" value="UniProtKB-KW"/>
</dbReference>
<sequence length="381" mass="45385">MLRKIEISGLYSFGKETQIINFTAQPKSKLKNTKYEYNFNLSQFGKPMKSAVFFGKNTSGKTNFFIGVKILLNIIKYGFSHTLREHLANNAFNENSNSIKLKIELSDNNKNIFAYFIEFNKEYVLKETFSRNNKTIYNFEDEKATFNIYSEKDNNKQLGIFFSRKLSENIFYFLKDFDIEQKEEFISLINNIEVYMNSNYSKKYNFEFEENKKKYFLEHKESILELFQLLDKTVEDFEFKKHEKDEKNTYEIFFVRNGKKFNYQIESEGIKKIVCFADKITQIIEEGKIVFIDELDSSISTLALILMFNNLINTEENHNGQLIVSSHNVLLFDVSFLNSQQIFLIQKDRHLESKIRTYYEYDIRSEKKKAYIDYLKGLYDE</sequence>
<protein>
    <submittedName>
        <fullName evidence="2">ATP-binding protein</fullName>
    </submittedName>
</protein>
<dbReference type="EMBL" id="NXLZ01000030">
    <property type="protein sequence ID" value="TKX28037.1"/>
    <property type="molecule type" value="Genomic_DNA"/>
</dbReference>
<dbReference type="OrthoDB" id="9809324at2"/>
<dbReference type="PANTHER" id="PTHR40396">
    <property type="entry name" value="ATPASE-LIKE PROTEIN"/>
    <property type="match status" value="1"/>
</dbReference>
<evidence type="ECO:0000313" key="2">
    <source>
        <dbReference type="EMBL" id="TKX28037.1"/>
    </source>
</evidence>
<reference evidence="2 3" key="1">
    <citation type="submission" date="2018-05" db="EMBL/GenBank/DDBJ databases">
        <title>Novel Campyloabacter and Helicobacter Species and Strains.</title>
        <authorList>
            <person name="Mannion A.J."/>
            <person name="Shen Z."/>
            <person name="Fox J.G."/>
        </authorList>
    </citation>
    <scope>NUCLEOTIDE SEQUENCE [LARGE SCALE GENOMIC DNA]</scope>
    <source>
        <strain evidence="3">MIT17-664</strain>
    </source>
</reference>
<evidence type="ECO:0000259" key="1">
    <source>
        <dbReference type="Pfam" id="PF13304"/>
    </source>
</evidence>
<dbReference type="InterPro" id="IPR027417">
    <property type="entry name" value="P-loop_NTPase"/>
</dbReference>
<dbReference type="AlphaFoldDB" id="A0A4U7BJA9"/>
<dbReference type="Pfam" id="PF13304">
    <property type="entry name" value="AAA_21"/>
    <property type="match status" value="1"/>
</dbReference>
<keyword evidence="2" id="KW-0547">Nucleotide-binding</keyword>
<proteinExistence type="predicted"/>
<dbReference type="InterPro" id="IPR003959">
    <property type="entry name" value="ATPase_AAA_core"/>
</dbReference>
<feature type="domain" description="ATPase AAA-type core" evidence="1">
    <location>
        <begin position="51"/>
        <end position="333"/>
    </location>
</feature>